<organism evidence="2 3">
    <name type="scientific">Rhizobium soli</name>
    <dbReference type="NCBI Taxonomy" id="424798"/>
    <lineage>
        <taxon>Bacteria</taxon>
        <taxon>Pseudomonadati</taxon>
        <taxon>Pseudomonadota</taxon>
        <taxon>Alphaproteobacteria</taxon>
        <taxon>Hyphomicrobiales</taxon>
        <taxon>Rhizobiaceae</taxon>
        <taxon>Rhizobium/Agrobacterium group</taxon>
        <taxon>Rhizobium</taxon>
    </lineage>
</organism>
<comment type="caution">
    <text evidence="2">The sequence shown here is derived from an EMBL/GenBank/DDBJ whole genome shotgun (WGS) entry which is preliminary data.</text>
</comment>
<dbReference type="RefSeq" id="WP_184655419.1">
    <property type="nucleotide sequence ID" value="NZ_JACHBU010000007.1"/>
</dbReference>
<evidence type="ECO:0000313" key="2">
    <source>
        <dbReference type="EMBL" id="MBB6510124.1"/>
    </source>
</evidence>
<gene>
    <name evidence="2" type="ORF">F4695_003510</name>
</gene>
<evidence type="ECO:0000256" key="1">
    <source>
        <dbReference type="SAM" id="MobiDB-lite"/>
    </source>
</evidence>
<dbReference type="EMBL" id="JACHBU010000007">
    <property type="protein sequence ID" value="MBB6510124.1"/>
    <property type="molecule type" value="Genomic_DNA"/>
</dbReference>
<keyword evidence="3" id="KW-1185">Reference proteome</keyword>
<feature type="region of interest" description="Disordered" evidence="1">
    <location>
        <begin position="53"/>
        <end position="89"/>
    </location>
</feature>
<proteinExistence type="predicted"/>
<reference evidence="2 3" key="1">
    <citation type="submission" date="2020-08" db="EMBL/GenBank/DDBJ databases">
        <title>The Agave Microbiome: Exploring the role of microbial communities in plant adaptations to desert environments.</title>
        <authorList>
            <person name="Partida-Martinez L.P."/>
        </authorList>
    </citation>
    <scope>NUCLEOTIDE SEQUENCE [LARGE SCALE GENOMIC DNA]</scope>
    <source>
        <strain evidence="2 3">AS3.12</strain>
    </source>
</reference>
<protein>
    <submittedName>
        <fullName evidence="2">Uncharacterized protein</fullName>
    </submittedName>
</protein>
<dbReference type="AlphaFoldDB" id="A0A7X0MSW3"/>
<sequence>MRYEAKPGDVSLFENEKAGHERAPDHRGYFIAHRDIKAGEKIEMVLWAGRPNSSRSFGGRLSDDQKASASAVPDPVDLFGNPLPKPPKG</sequence>
<dbReference type="Proteomes" id="UP000585437">
    <property type="component" value="Unassembled WGS sequence"/>
</dbReference>
<accession>A0A7X0MSW3</accession>
<name>A0A7X0MSW3_9HYPH</name>
<evidence type="ECO:0000313" key="3">
    <source>
        <dbReference type="Proteomes" id="UP000585437"/>
    </source>
</evidence>